<dbReference type="RefSeq" id="XP_046041927.1">
    <property type="nucleotide sequence ID" value="XM_046190910.1"/>
</dbReference>
<comment type="caution">
    <text evidence="1">The sequence shown here is derived from an EMBL/GenBank/DDBJ whole genome shotgun (WGS) entry which is preliminary data.</text>
</comment>
<dbReference type="AlphaFoldDB" id="A0A9P9FYI1"/>
<proteinExistence type="predicted"/>
<dbReference type="Proteomes" id="UP000720189">
    <property type="component" value="Unassembled WGS sequence"/>
</dbReference>
<organism evidence="1 2">
    <name type="scientific">Fusarium redolens</name>
    <dbReference type="NCBI Taxonomy" id="48865"/>
    <lineage>
        <taxon>Eukaryota</taxon>
        <taxon>Fungi</taxon>
        <taxon>Dikarya</taxon>
        <taxon>Ascomycota</taxon>
        <taxon>Pezizomycotina</taxon>
        <taxon>Sordariomycetes</taxon>
        <taxon>Hypocreomycetidae</taxon>
        <taxon>Hypocreales</taxon>
        <taxon>Nectriaceae</taxon>
        <taxon>Fusarium</taxon>
        <taxon>Fusarium redolens species complex</taxon>
    </lineage>
</organism>
<evidence type="ECO:0000313" key="2">
    <source>
        <dbReference type="Proteomes" id="UP000720189"/>
    </source>
</evidence>
<protein>
    <submittedName>
        <fullName evidence="1">Uncharacterized protein</fullName>
    </submittedName>
</protein>
<dbReference type="PANTHER" id="PTHR37450">
    <property type="entry name" value="CIPC PROTEIN"/>
    <property type="match status" value="1"/>
</dbReference>
<dbReference type="PANTHER" id="PTHR37450:SF1">
    <property type="entry name" value="CIPC PROTEIN"/>
    <property type="match status" value="1"/>
</dbReference>
<dbReference type="Pfam" id="PF12585">
    <property type="entry name" value="DUF3759"/>
    <property type="match status" value="1"/>
</dbReference>
<dbReference type="EMBL" id="JAGMUX010000029">
    <property type="protein sequence ID" value="KAH7216946.1"/>
    <property type="molecule type" value="Genomic_DNA"/>
</dbReference>
<accession>A0A9P9FYI1</accession>
<dbReference type="GeneID" id="70220864"/>
<dbReference type="InterPro" id="IPR022234">
    <property type="entry name" value="DUF3759"/>
</dbReference>
<name>A0A9P9FYI1_FUSRE</name>
<gene>
    <name evidence="1" type="ORF">BKA55DRAFT_546379</name>
</gene>
<sequence>MSLLFDDNTVQYAAYEEVNERPHEANWSNQLIGDSAAYGAAQAYEEHCEKVGEPDDKEFANELIFGFISAGVYREIETRGLDFIDAESAKEIGRKAAQTALAEKNGWDINN</sequence>
<reference evidence="1" key="1">
    <citation type="journal article" date="2021" name="Nat. Commun.">
        <title>Genetic determinants of endophytism in the Arabidopsis root mycobiome.</title>
        <authorList>
            <person name="Mesny F."/>
            <person name="Miyauchi S."/>
            <person name="Thiergart T."/>
            <person name="Pickel B."/>
            <person name="Atanasova L."/>
            <person name="Karlsson M."/>
            <person name="Huettel B."/>
            <person name="Barry K.W."/>
            <person name="Haridas S."/>
            <person name="Chen C."/>
            <person name="Bauer D."/>
            <person name="Andreopoulos W."/>
            <person name="Pangilinan J."/>
            <person name="LaButti K."/>
            <person name="Riley R."/>
            <person name="Lipzen A."/>
            <person name="Clum A."/>
            <person name="Drula E."/>
            <person name="Henrissat B."/>
            <person name="Kohler A."/>
            <person name="Grigoriev I.V."/>
            <person name="Martin F.M."/>
            <person name="Hacquard S."/>
        </authorList>
    </citation>
    <scope>NUCLEOTIDE SEQUENCE</scope>
    <source>
        <strain evidence="1">MPI-CAGE-AT-0023</strain>
    </source>
</reference>
<keyword evidence="2" id="KW-1185">Reference proteome</keyword>
<dbReference type="OrthoDB" id="9895617at2759"/>
<evidence type="ECO:0000313" key="1">
    <source>
        <dbReference type="EMBL" id="KAH7216946.1"/>
    </source>
</evidence>